<dbReference type="Gene3D" id="3.40.50.300">
    <property type="entry name" value="P-loop containing nucleotide triphosphate hydrolases"/>
    <property type="match status" value="1"/>
</dbReference>
<gene>
    <name evidence="2" type="ORF">Afe05nite_35410</name>
</gene>
<dbReference type="GO" id="GO:0019843">
    <property type="term" value="F:rRNA binding"/>
    <property type="evidence" value="ECO:0007669"/>
    <property type="project" value="TreeGrafter"/>
</dbReference>
<feature type="compositionally biased region" description="Pro residues" evidence="1">
    <location>
        <begin position="128"/>
        <end position="138"/>
    </location>
</feature>
<dbReference type="PANTHER" id="PTHR42698:SF1">
    <property type="entry name" value="GTPASE ERA, MITOCHONDRIAL"/>
    <property type="match status" value="1"/>
</dbReference>
<feature type="compositionally biased region" description="Low complexity" evidence="1">
    <location>
        <begin position="95"/>
        <end position="104"/>
    </location>
</feature>
<feature type="region of interest" description="Disordered" evidence="1">
    <location>
        <begin position="1"/>
        <end position="199"/>
    </location>
</feature>
<dbReference type="SUPFAM" id="SSF52540">
    <property type="entry name" value="P-loop containing nucleoside triphosphate hydrolases"/>
    <property type="match status" value="1"/>
</dbReference>
<name>A0A919M9N3_9ACTN</name>
<keyword evidence="3" id="KW-1185">Reference proteome</keyword>
<evidence type="ECO:0008006" key="4">
    <source>
        <dbReference type="Google" id="ProtNLM"/>
    </source>
</evidence>
<dbReference type="GO" id="GO:0005829">
    <property type="term" value="C:cytosol"/>
    <property type="evidence" value="ECO:0007669"/>
    <property type="project" value="TreeGrafter"/>
</dbReference>
<dbReference type="GO" id="GO:0043024">
    <property type="term" value="F:ribosomal small subunit binding"/>
    <property type="evidence" value="ECO:0007669"/>
    <property type="project" value="TreeGrafter"/>
</dbReference>
<proteinExistence type="predicted"/>
<evidence type="ECO:0000256" key="1">
    <source>
        <dbReference type="SAM" id="MobiDB-lite"/>
    </source>
</evidence>
<dbReference type="GO" id="GO:0000028">
    <property type="term" value="P:ribosomal small subunit assembly"/>
    <property type="evidence" value="ECO:0007669"/>
    <property type="project" value="TreeGrafter"/>
</dbReference>
<accession>A0A919M9N3</accession>
<dbReference type="InterPro" id="IPR005662">
    <property type="entry name" value="GTPase_Era-like"/>
</dbReference>
<dbReference type="GO" id="GO:0005525">
    <property type="term" value="F:GTP binding"/>
    <property type="evidence" value="ECO:0007669"/>
    <property type="project" value="InterPro"/>
</dbReference>
<evidence type="ECO:0000313" key="2">
    <source>
        <dbReference type="EMBL" id="GIE11701.1"/>
    </source>
</evidence>
<dbReference type="CDD" id="cd00882">
    <property type="entry name" value="Ras_like_GTPase"/>
    <property type="match status" value="1"/>
</dbReference>
<sequence length="769" mass="80410">MSRQPHPDPTDEAPTEGAKSVADSDPATMIESPEAASTGPDDSSDQPVTERSSVRETATEPAEPAAKSESQPTAAAEPEPAVAHKPATAPPPAAQPTAELQPAPTRAPEPQPDPTTALPAEPKSEPSTPAPRPTPTTAPEPETADAADAVREPETAREAEVVREPETAREAAVVREAGTVGESGGVRESGTETPPVEPPAAVGQLATALSNLRAAIGGSSYPLVMPSAEEARRVGAALVAQLDDYLLPRLARLDAPLLVVVGGSTGAGKSTLVNSLVRTPVSTAGVLRPTTRSPVLVSNPSDLPWFRQGQLLPGLVRTPESSADPRTLQIVSAPALGAGLAFLDAPDIDSVVEGNRKLAAQLLAAADLWLFVTTAARYADNVPWELLTTARLRGTVIALVLDRVPPEAAAEVTSHLREMLTARNLGAAPLFVLPETTLDGQGLIAEDTIGPLHDWFKQLAADASARSAVVRQTLDGALAALGPAVAGLADAADDQAVAAGALNERVTIAYRNARQVMVDGLRDGRLLRGEVLARWQEFVGTGEFMRTLENRVGQLRDRVLAAITGRPMPGRNLQTALESQLVTLLRGVTTDAAEQAYAAWQAHPAGAALLKPELQRASADLPQRADRLVRDWQQWVLGLVREQSSEKRVVARGAAYAVNGAGLAVMIAVFTSTAFIPTGLEFAVGAGTTVAAQKVLEAIFGDQAIRGLANRAREDLLFRVGELLDAEAARYTERTAATGLDLAPATDLRRAAADVEKARAELALTGSAT</sequence>
<evidence type="ECO:0000313" key="3">
    <source>
        <dbReference type="Proteomes" id="UP000598174"/>
    </source>
</evidence>
<dbReference type="InterPro" id="IPR027417">
    <property type="entry name" value="P-loop_NTPase"/>
</dbReference>
<organism evidence="2 3">
    <name type="scientific">Paractinoplanes ferrugineus</name>
    <dbReference type="NCBI Taxonomy" id="113564"/>
    <lineage>
        <taxon>Bacteria</taxon>
        <taxon>Bacillati</taxon>
        <taxon>Actinomycetota</taxon>
        <taxon>Actinomycetes</taxon>
        <taxon>Micromonosporales</taxon>
        <taxon>Micromonosporaceae</taxon>
        <taxon>Paractinoplanes</taxon>
    </lineage>
</organism>
<comment type="caution">
    <text evidence="2">The sequence shown here is derived from an EMBL/GenBank/DDBJ whole genome shotgun (WGS) entry which is preliminary data.</text>
</comment>
<dbReference type="Proteomes" id="UP000598174">
    <property type="component" value="Unassembled WGS sequence"/>
</dbReference>
<dbReference type="EMBL" id="BOMM01000031">
    <property type="protein sequence ID" value="GIE11701.1"/>
    <property type="molecule type" value="Genomic_DNA"/>
</dbReference>
<dbReference type="PANTHER" id="PTHR42698">
    <property type="entry name" value="GTPASE ERA"/>
    <property type="match status" value="1"/>
</dbReference>
<feature type="compositionally biased region" description="Basic and acidic residues" evidence="1">
    <location>
        <begin position="148"/>
        <end position="173"/>
    </location>
</feature>
<protein>
    <recommendedName>
        <fullName evidence="4">Dynamin family protein</fullName>
    </recommendedName>
</protein>
<reference evidence="2" key="1">
    <citation type="submission" date="2021-01" db="EMBL/GenBank/DDBJ databases">
        <title>Whole genome shotgun sequence of Actinoplanes ferrugineus NBRC 15555.</title>
        <authorList>
            <person name="Komaki H."/>
            <person name="Tamura T."/>
        </authorList>
    </citation>
    <scope>NUCLEOTIDE SEQUENCE</scope>
    <source>
        <strain evidence="2">NBRC 15555</strain>
    </source>
</reference>
<dbReference type="AlphaFoldDB" id="A0A919M9N3"/>
<feature type="compositionally biased region" description="Low complexity" evidence="1">
    <location>
        <begin position="72"/>
        <end position="87"/>
    </location>
</feature>